<accession>D8MYD2</accession>
<reference evidence="2" key="2">
    <citation type="submission" date="2010-02" db="EMBL/GenBank/DDBJ databases">
        <authorList>
            <person name="Genoscope - CEA"/>
        </authorList>
    </citation>
    <scope>NUCLEOTIDE SEQUENCE</scope>
    <source>
        <strain evidence="2">PSI07</strain>
        <plasmid evidence="2">pRSI13</plasmid>
    </source>
</reference>
<proteinExistence type="predicted"/>
<protein>
    <submittedName>
        <fullName evidence="2">Putative transcriptionnal regulator</fullName>
    </submittedName>
</protein>
<reference evidence="2" key="1">
    <citation type="journal article" date="2010" name="BMC Genomics">
        <title>Genomes of three tomato pathogens within the Ralstonia solanacearum species complex reveal significant evolutionary divergence.</title>
        <authorList>
            <person name="Remenant B."/>
            <person name="Coupat-Goutaland B."/>
            <person name="Guidot A."/>
            <person name="Cellier G."/>
            <person name="Wicker E."/>
            <person name="Allen C."/>
            <person name="Fegan M."/>
            <person name="Pruvost O."/>
            <person name="Elbaz M."/>
            <person name="Calteau A."/>
            <person name="Salvignol G."/>
            <person name="Mornico D."/>
            <person name="Mangenot S."/>
            <person name="Barbe V."/>
            <person name="Medigue C."/>
            <person name="Prior P."/>
        </authorList>
    </citation>
    <scope>NUCLEOTIDE SEQUENCE [LARGE SCALE GENOMIC DNA]</scope>
    <source>
        <strain evidence="2">PSI07</strain>
        <plasmid evidence="2">pRSI13</plasmid>
    </source>
</reference>
<evidence type="ECO:0000313" key="2">
    <source>
        <dbReference type="EMBL" id="CBJ34348.1"/>
    </source>
</evidence>
<geneLocation type="plasmid" evidence="2">
    <name>pRSI13</name>
</geneLocation>
<feature type="region of interest" description="Disordered" evidence="1">
    <location>
        <begin position="26"/>
        <end position="66"/>
    </location>
</feature>
<organism evidence="2">
    <name type="scientific">Ralstonia solanacearum PSI07</name>
    <dbReference type="NCBI Taxonomy" id="859657"/>
    <lineage>
        <taxon>Bacteria</taxon>
        <taxon>Pseudomonadati</taxon>
        <taxon>Pseudomonadota</taxon>
        <taxon>Betaproteobacteria</taxon>
        <taxon>Burkholderiales</taxon>
        <taxon>Burkholderiaceae</taxon>
        <taxon>Ralstonia</taxon>
        <taxon>Ralstonia solanacearum species complex</taxon>
    </lineage>
</organism>
<dbReference type="RefSeq" id="WP_013207361.1">
    <property type="nucleotide sequence ID" value="NC_014308.1"/>
</dbReference>
<dbReference type="Gene3D" id="1.10.10.10">
    <property type="entry name" value="Winged helix-like DNA-binding domain superfamily/Winged helix DNA-binding domain"/>
    <property type="match status" value="1"/>
</dbReference>
<dbReference type="KEGG" id="rsl:RPSI07_p0011"/>
<dbReference type="InterPro" id="IPR036390">
    <property type="entry name" value="WH_DNA-bd_sf"/>
</dbReference>
<feature type="compositionally biased region" description="Low complexity" evidence="1">
    <location>
        <begin position="33"/>
        <end position="57"/>
    </location>
</feature>
<dbReference type="InterPro" id="IPR036388">
    <property type="entry name" value="WH-like_DNA-bd_sf"/>
</dbReference>
<gene>
    <name evidence="2" type="ORF">RPSI07_p0011</name>
</gene>
<sequence length="210" mass="22975">MLWLPLRVDTARILYYASSIMDTKTKTKRPATKHTAAAKTPSTKAKAKSPSEPASSTTEEKKAVAENTRKWGRDIVDAGWIYLPSTLVLKRTELGMDAVDLNIVLVLLQHWWRKDELPFPTKAKIGGLVGIDPSNVRKRLARLEAEGLITRKVRPKGGARNDSNIYSFDGLIAKAKPLAVEVSAERRDSGAKSRTAKVRRAAAAAKGASS</sequence>
<dbReference type="PATRIC" id="fig|859657.5.peg.10"/>
<feature type="compositionally biased region" description="Low complexity" evidence="1">
    <location>
        <begin position="201"/>
        <end position="210"/>
    </location>
</feature>
<dbReference type="AlphaFoldDB" id="D8MYD2"/>
<evidence type="ECO:0000256" key="1">
    <source>
        <dbReference type="SAM" id="MobiDB-lite"/>
    </source>
</evidence>
<name>D8MYD2_RALSL</name>
<keyword evidence="2" id="KW-0614">Plasmid</keyword>
<dbReference type="SUPFAM" id="SSF46785">
    <property type="entry name" value="Winged helix' DNA-binding domain"/>
    <property type="match status" value="1"/>
</dbReference>
<feature type="region of interest" description="Disordered" evidence="1">
    <location>
        <begin position="184"/>
        <end position="210"/>
    </location>
</feature>
<dbReference type="EMBL" id="FP885890">
    <property type="protein sequence ID" value="CBJ34348.1"/>
    <property type="molecule type" value="Genomic_DNA"/>
</dbReference>